<dbReference type="InterPro" id="IPR042175">
    <property type="entry name" value="Cell/Rod_MreC_2"/>
</dbReference>
<dbReference type="PANTHER" id="PTHR34138:SF1">
    <property type="entry name" value="CELL SHAPE-DETERMINING PROTEIN MREC"/>
    <property type="match status" value="1"/>
</dbReference>
<keyword evidence="7" id="KW-1133">Transmembrane helix</keyword>
<proteinExistence type="inferred from homology"/>
<dbReference type="GO" id="GO:0008360">
    <property type="term" value="P:regulation of cell shape"/>
    <property type="evidence" value="ECO:0007669"/>
    <property type="project" value="UniProtKB-KW"/>
</dbReference>
<evidence type="ECO:0000256" key="3">
    <source>
        <dbReference type="ARBA" id="ARBA00022960"/>
    </source>
</evidence>
<dbReference type="Gene3D" id="2.40.10.340">
    <property type="entry name" value="Rod shape-determining protein MreC, domain 1"/>
    <property type="match status" value="1"/>
</dbReference>
<name>A0A967C8A6_9PROT</name>
<keyword evidence="7" id="KW-0472">Membrane</keyword>
<evidence type="ECO:0000256" key="4">
    <source>
        <dbReference type="ARBA" id="ARBA00032089"/>
    </source>
</evidence>
<protein>
    <recommendedName>
        <fullName evidence="2 5">Cell shape-determining protein MreC</fullName>
    </recommendedName>
    <alternativeName>
        <fullName evidence="4 5">Cell shape protein MreC</fullName>
    </alternativeName>
</protein>
<dbReference type="Proteomes" id="UP000761264">
    <property type="component" value="Unassembled WGS sequence"/>
</dbReference>
<feature type="domain" description="Rod shape-determining protein MreC beta-barrel core" evidence="8">
    <location>
        <begin position="140"/>
        <end position="279"/>
    </location>
</feature>
<evidence type="ECO:0000256" key="7">
    <source>
        <dbReference type="SAM" id="Phobius"/>
    </source>
</evidence>
<dbReference type="InterPro" id="IPR055342">
    <property type="entry name" value="MreC_beta-barrel_core"/>
</dbReference>
<keyword evidence="7" id="KW-0812">Transmembrane</keyword>
<dbReference type="GO" id="GO:0005886">
    <property type="term" value="C:plasma membrane"/>
    <property type="evidence" value="ECO:0007669"/>
    <property type="project" value="TreeGrafter"/>
</dbReference>
<evidence type="ECO:0000256" key="2">
    <source>
        <dbReference type="ARBA" id="ARBA00013855"/>
    </source>
</evidence>
<comment type="similarity">
    <text evidence="1 5">Belongs to the MreC family.</text>
</comment>
<dbReference type="NCBIfam" id="TIGR00219">
    <property type="entry name" value="mreC"/>
    <property type="match status" value="1"/>
</dbReference>
<evidence type="ECO:0000256" key="5">
    <source>
        <dbReference type="PIRNR" id="PIRNR038471"/>
    </source>
</evidence>
<dbReference type="InterPro" id="IPR007221">
    <property type="entry name" value="MreC"/>
</dbReference>
<comment type="caution">
    <text evidence="9">The sequence shown here is derived from an EMBL/GenBank/DDBJ whole genome shotgun (WGS) entry which is preliminary data.</text>
</comment>
<organism evidence="9 10">
    <name type="scientific">Pelagibius litoralis</name>
    <dbReference type="NCBI Taxonomy" id="374515"/>
    <lineage>
        <taxon>Bacteria</taxon>
        <taxon>Pseudomonadati</taxon>
        <taxon>Pseudomonadota</taxon>
        <taxon>Alphaproteobacteria</taxon>
        <taxon>Rhodospirillales</taxon>
        <taxon>Rhodovibrionaceae</taxon>
        <taxon>Pelagibius</taxon>
    </lineage>
</organism>
<evidence type="ECO:0000313" key="10">
    <source>
        <dbReference type="Proteomes" id="UP000761264"/>
    </source>
</evidence>
<dbReference type="EMBL" id="JAAQPH010000005">
    <property type="protein sequence ID" value="NIA68547.1"/>
    <property type="molecule type" value="Genomic_DNA"/>
</dbReference>
<dbReference type="Pfam" id="PF04085">
    <property type="entry name" value="MreC"/>
    <property type="match status" value="1"/>
</dbReference>
<sequence>MAATGGSVNKPTGSEIRVASPLKAWASRFALLLLVGAAFGLMLIGRTNSFLVEETRTAVTDMVTPILDAVSQPVDTFSGVIDQAETLANLQSQNVSLKEQNARLLHWQAVARRLEAENAALRDLNQMVPDPGMRHITARVVGDPGGAFVRSVLINAGERNGVEKGQAATTGAGLAGRVAEVGVRSARVLLVTDINSRIPVAVGDGRERAVLAGDNTNAPQLLYLGPTAQLQVGDQVSTSGHGGVFPPGLPIGVVSAVGETAIRVEPFVDWSHMEVLRIVDYEMSGILDFQSVEAERAERAAAAQEEASR</sequence>
<evidence type="ECO:0000259" key="8">
    <source>
        <dbReference type="Pfam" id="PF04085"/>
    </source>
</evidence>
<dbReference type="Gene3D" id="2.40.10.350">
    <property type="entry name" value="Rod shape-determining protein MreC, domain 2"/>
    <property type="match status" value="1"/>
</dbReference>
<feature type="coiled-coil region" evidence="6">
    <location>
        <begin position="80"/>
        <end position="117"/>
    </location>
</feature>
<keyword evidence="3 5" id="KW-0133">Cell shape</keyword>
<accession>A0A967C8A6</accession>
<reference evidence="9" key="1">
    <citation type="submission" date="2020-03" db="EMBL/GenBank/DDBJ databases">
        <title>Genome of Pelagibius litoralis DSM 21314T.</title>
        <authorList>
            <person name="Wang G."/>
        </authorList>
    </citation>
    <scope>NUCLEOTIDE SEQUENCE</scope>
    <source>
        <strain evidence="9">DSM 21314</strain>
    </source>
</reference>
<dbReference type="PANTHER" id="PTHR34138">
    <property type="entry name" value="CELL SHAPE-DETERMINING PROTEIN MREC"/>
    <property type="match status" value="1"/>
</dbReference>
<evidence type="ECO:0000313" key="9">
    <source>
        <dbReference type="EMBL" id="NIA68547.1"/>
    </source>
</evidence>
<evidence type="ECO:0000256" key="1">
    <source>
        <dbReference type="ARBA" id="ARBA00009369"/>
    </source>
</evidence>
<dbReference type="PIRSF" id="PIRSF038471">
    <property type="entry name" value="MreC"/>
    <property type="match status" value="1"/>
</dbReference>
<evidence type="ECO:0000256" key="6">
    <source>
        <dbReference type="SAM" id="Coils"/>
    </source>
</evidence>
<dbReference type="NCBIfam" id="NF010512">
    <property type="entry name" value="PRK13922.12-1"/>
    <property type="match status" value="1"/>
</dbReference>
<keyword evidence="6" id="KW-0175">Coiled coil</keyword>
<feature type="transmembrane region" description="Helical" evidence="7">
    <location>
        <begin position="25"/>
        <end position="44"/>
    </location>
</feature>
<dbReference type="InterPro" id="IPR042177">
    <property type="entry name" value="Cell/Rod_1"/>
</dbReference>
<keyword evidence="10" id="KW-1185">Reference proteome</keyword>
<gene>
    <name evidence="9" type="primary">mreC</name>
    <name evidence="9" type="ORF">HBA54_08080</name>
</gene>
<dbReference type="AlphaFoldDB" id="A0A967C8A6"/>
<comment type="function">
    <text evidence="5">Involved in formation and maintenance of cell shape.</text>
</comment>